<evidence type="ECO:0000256" key="5">
    <source>
        <dbReference type="ARBA" id="ARBA00023077"/>
    </source>
</evidence>
<keyword evidence="6 8" id="KW-0472">Membrane</keyword>
<dbReference type="EMBL" id="FQUO01000007">
    <property type="protein sequence ID" value="SHF35284.1"/>
    <property type="molecule type" value="Genomic_DNA"/>
</dbReference>
<dbReference type="InterPro" id="IPR037066">
    <property type="entry name" value="Plug_dom_sf"/>
</dbReference>
<protein>
    <submittedName>
        <fullName evidence="12">Iron complex outermembrane recepter protein</fullName>
    </submittedName>
</protein>
<evidence type="ECO:0000313" key="12">
    <source>
        <dbReference type="EMBL" id="SHF35284.1"/>
    </source>
</evidence>
<dbReference type="Pfam" id="PF13715">
    <property type="entry name" value="CarbopepD_reg_2"/>
    <property type="match status" value="1"/>
</dbReference>
<evidence type="ECO:0000313" key="13">
    <source>
        <dbReference type="Proteomes" id="UP000184368"/>
    </source>
</evidence>
<comment type="subcellular location">
    <subcellularLocation>
        <location evidence="1 8">Cell outer membrane</location>
        <topology evidence="1 8">Multi-pass membrane protein</topology>
    </subcellularLocation>
</comment>
<dbReference type="AlphaFoldDB" id="A0A1M5AYD5"/>
<evidence type="ECO:0000256" key="3">
    <source>
        <dbReference type="ARBA" id="ARBA00022452"/>
    </source>
</evidence>
<dbReference type="GO" id="GO:0009279">
    <property type="term" value="C:cell outer membrane"/>
    <property type="evidence" value="ECO:0007669"/>
    <property type="project" value="UniProtKB-SubCell"/>
</dbReference>
<dbReference type="STRING" id="1302690.BUE76_16275"/>
<evidence type="ECO:0000256" key="4">
    <source>
        <dbReference type="ARBA" id="ARBA00022692"/>
    </source>
</evidence>
<sequence>MKLKTNCAPQRNVHAVPILRQNIHYLLLLLLFSASTLLASAQAENRLRITGRITDSLGKAISSVSVTEKGTRNATLTNGNGDYAISVANNQAVLVFSSIGFGTREMPVGGNTTVNLSMRMENSSLGEVVVVGYGTQRRKEVTSAVATVSPEQFNKGNISDVAQLLQGKVAGLSIARPGGNPNGGFAIRLRGLSTLGANASPLVVIDGQIGADINTVDPNDIASVDVLKDAASAAIYGTRGSSGVIIITTKRGGRIPTLTYNGTVTAEQPGMFTPHMSAAEFKAAGGRNLGAETDWNKEITRTALSQIHNVSLSGGGGGATYIASLNYRNVQGVAINTGFDQLNGHVGVTQKALKDKLTLTVDVTANRRSSKFGFDRAFQYATIFNPTAPLRTTDPNLNLTGSGYVEQNFVEYANPLAVLEQNTNKGEDKRLNFNASATYELIKGLKFSTRYAQQTTSNYRWAYLPRTSFDTRLLSGGSGFTRNGLAQKQDDESLNRLYENTLAYDTKLFGDLGVAAVAGYSYQDFENKGFLIRAGNFLTDAVAENISSALDFKNGRAESNSYKNGSRLVAFFGRLNLNYRDFAFLSASLRREGSTQFGENNKWGMFPAISAGLDIDKLVDIPTVNSLKLRGSYGVTGALPPSAYLSLFLYGPTGRSFLNNGVFGPSYEPTQNENPDLKWEKKGEFDIGLDFSLFNSRLTGSFDYYNRQTTDLLFNATVPVPPYPTNRRWMNIGTMENKGVELLVAYDVFKNRDFTWNSSANFSTYSVKLSKLNKDLAGNVIGASNLGSPGQEATQITRAVEGQKIGIIWGPIYKGVDANGKFLFADENGKETSSDAYKTQIGNGLPKFEAGWTNTFRYKNLDLNFFLRGSFGHDLVNTYRAFFENSTPTVISSYNVVKSKYYNPALKAGQTFSSLYVERASFVKLDNATLGYDFNFKGDKTIKGLRVFVNGQNLFVITDYTGVDPEVRYSYGGNILAPGVDNRDSWVRTRSYTFGVNLKL</sequence>
<evidence type="ECO:0000256" key="7">
    <source>
        <dbReference type="ARBA" id="ARBA00023237"/>
    </source>
</evidence>
<name>A0A1M5AYD5_9BACT</name>
<evidence type="ECO:0000256" key="1">
    <source>
        <dbReference type="ARBA" id="ARBA00004571"/>
    </source>
</evidence>
<keyword evidence="13" id="KW-1185">Reference proteome</keyword>
<dbReference type="InterPro" id="IPR000531">
    <property type="entry name" value="Beta-barrel_TonB"/>
</dbReference>
<dbReference type="Pfam" id="PF07715">
    <property type="entry name" value="Plug"/>
    <property type="match status" value="1"/>
</dbReference>
<evidence type="ECO:0000256" key="6">
    <source>
        <dbReference type="ARBA" id="ARBA00023136"/>
    </source>
</evidence>
<dbReference type="InterPro" id="IPR008969">
    <property type="entry name" value="CarboxyPept-like_regulatory"/>
</dbReference>
<dbReference type="Gene3D" id="2.60.40.1120">
    <property type="entry name" value="Carboxypeptidase-like, regulatory domain"/>
    <property type="match status" value="1"/>
</dbReference>
<keyword evidence="4 8" id="KW-0812">Transmembrane</keyword>
<dbReference type="InterPro" id="IPR036942">
    <property type="entry name" value="Beta-barrel_TonB_sf"/>
</dbReference>
<accession>A0A1M5AYD5</accession>
<proteinExistence type="inferred from homology"/>
<keyword evidence="2 8" id="KW-0813">Transport</keyword>
<gene>
    <name evidence="12" type="ORF">SAMN05444008_10759</name>
</gene>
<evidence type="ECO:0000259" key="10">
    <source>
        <dbReference type="Pfam" id="PF00593"/>
    </source>
</evidence>
<dbReference type="Pfam" id="PF00593">
    <property type="entry name" value="TonB_dep_Rec_b-barrel"/>
    <property type="match status" value="1"/>
</dbReference>
<dbReference type="PROSITE" id="PS52016">
    <property type="entry name" value="TONB_DEPENDENT_REC_3"/>
    <property type="match status" value="1"/>
</dbReference>
<dbReference type="InterPro" id="IPR023997">
    <property type="entry name" value="TonB-dep_OMP_SusC/RagA_CS"/>
</dbReference>
<reference evidence="12 13" key="1">
    <citation type="submission" date="2016-11" db="EMBL/GenBank/DDBJ databases">
        <authorList>
            <person name="Jaros S."/>
            <person name="Januszkiewicz K."/>
            <person name="Wedrychowicz H."/>
        </authorList>
    </citation>
    <scope>NUCLEOTIDE SEQUENCE [LARGE SCALE GENOMIC DNA]</scope>
    <source>
        <strain evidence="12 13">DSM 26897</strain>
    </source>
</reference>
<dbReference type="NCBIfam" id="TIGR04057">
    <property type="entry name" value="SusC_RagA_signa"/>
    <property type="match status" value="1"/>
</dbReference>
<evidence type="ECO:0000259" key="11">
    <source>
        <dbReference type="Pfam" id="PF07715"/>
    </source>
</evidence>
<evidence type="ECO:0000256" key="9">
    <source>
        <dbReference type="RuleBase" id="RU003357"/>
    </source>
</evidence>
<keyword evidence="7 8" id="KW-0998">Cell outer membrane</keyword>
<keyword evidence="3 8" id="KW-1134">Transmembrane beta strand</keyword>
<dbReference type="Proteomes" id="UP000184368">
    <property type="component" value="Unassembled WGS sequence"/>
</dbReference>
<comment type="similarity">
    <text evidence="8 9">Belongs to the TonB-dependent receptor family.</text>
</comment>
<organism evidence="12 13">
    <name type="scientific">Cnuella takakiae</name>
    <dbReference type="NCBI Taxonomy" id="1302690"/>
    <lineage>
        <taxon>Bacteria</taxon>
        <taxon>Pseudomonadati</taxon>
        <taxon>Bacteroidota</taxon>
        <taxon>Chitinophagia</taxon>
        <taxon>Chitinophagales</taxon>
        <taxon>Chitinophagaceae</taxon>
        <taxon>Cnuella</taxon>
    </lineage>
</organism>
<dbReference type="RefSeq" id="WP_083596487.1">
    <property type="nucleotide sequence ID" value="NZ_FQUO01000007.1"/>
</dbReference>
<dbReference type="Gene3D" id="2.170.130.10">
    <property type="entry name" value="TonB-dependent receptor, plug domain"/>
    <property type="match status" value="1"/>
</dbReference>
<dbReference type="SUPFAM" id="SSF56935">
    <property type="entry name" value="Porins"/>
    <property type="match status" value="1"/>
</dbReference>
<dbReference type="SUPFAM" id="SSF49464">
    <property type="entry name" value="Carboxypeptidase regulatory domain-like"/>
    <property type="match status" value="1"/>
</dbReference>
<dbReference type="InterPro" id="IPR039426">
    <property type="entry name" value="TonB-dep_rcpt-like"/>
</dbReference>
<evidence type="ECO:0000256" key="8">
    <source>
        <dbReference type="PROSITE-ProRule" id="PRU01360"/>
    </source>
</evidence>
<feature type="domain" description="TonB-dependent receptor plug" evidence="11">
    <location>
        <begin position="139"/>
        <end position="244"/>
    </location>
</feature>
<keyword evidence="5 9" id="KW-0798">TonB box</keyword>
<dbReference type="InterPro" id="IPR012910">
    <property type="entry name" value="Plug_dom"/>
</dbReference>
<dbReference type="InterPro" id="IPR023996">
    <property type="entry name" value="TonB-dep_OMP_SusC/RagA"/>
</dbReference>
<evidence type="ECO:0000256" key="2">
    <source>
        <dbReference type="ARBA" id="ARBA00022448"/>
    </source>
</evidence>
<dbReference type="OrthoDB" id="9768177at2"/>
<dbReference type="Gene3D" id="2.40.170.20">
    <property type="entry name" value="TonB-dependent receptor, beta-barrel domain"/>
    <property type="match status" value="1"/>
</dbReference>
<dbReference type="NCBIfam" id="TIGR04056">
    <property type="entry name" value="OMP_RagA_SusC"/>
    <property type="match status" value="1"/>
</dbReference>
<feature type="domain" description="TonB-dependent receptor-like beta-barrel" evidence="10">
    <location>
        <begin position="392"/>
        <end position="954"/>
    </location>
</feature>